<keyword evidence="14" id="KW-1185">Reference proteome</keyword>
<dbReference type="InterPro" id="IPR001469">
    <property type="entry name" value="ATP_synth_F1_dsu/esu"/>
</dbReference>
<dbReference type="HAMAP" id="MF_00530">
    <property type="entry name" value="ATP_synth_epsil_bac"/>
    <property type="match status" value="1"/>
</dbReference>
<comment type="function">
    <text evidence="1 10">Produces ATP from ADP in the presence of a proton gradient across the membrane.</text>
</comment>
<evidence type="ECO:0000313" key="12">
    <source>
        <dbReference type="EMBL" id="ANP37068.1"/>
    </source>
</evidence>
<evidence type="ECO:0000313" key="14">
    <source>
        <dbReference type="Proteomes" id="UP000092565"/>
    </source>
</evidence>
<dbReference type="NCBIfam" id="TIGR03166">
    <property type="entry name" value="alt_F1F0_F1_eps"/>
    <property type="match status" value="1"/>
</dbReference>
<dbReference type="GO" id="GO:0046933">
    <property type="term" value="F:proton-transporting ATP synthase activity, rotational mechanism"/>
    <property type="evidence" value="ECO:0007669"/>
    <property type="project" value="UniProtKB-UniRule"/>
</dbReference>
<keyword evidence="7 10" id="KW-0472">Membrane</keyword>
<dbReference type="Pfam" id="PF02823">
    <property type="entry name" value="ATP-synt_DE_N"/>
    <property type="match status" value="1"/>
</dbReference>
<dbReference type="GO" id="GO:0045259">
    <property type="term" value="C:proton-transporting ATP synthase complex"/>
    <property type="evidence" value="ECO:0007669"/>
    <property type="project" value="UniProtKB-KW"/>
</dbReference>
<dbReference type="Proteomes" id="UP001218364">
    <property type="component" value="Unassembled WGS sequence"/>
</dbReference>
<evidence type="ECO:0000256" key="8">
    <source>
        <dbReference type="ARBA" id="ARBA00023196"/>
    </source>
</evidence>
<dbReference type="GO" id="GO:0012505">
    <property type="term" value="C:endomembrane system"/>
    <property type="evidence" value="ECO:0007669"/>
    <property type="project" value="UniProtKB-SubCell"/>
</dbReference>
<evidence type="ECO:0000256" key="7">
    <source>
        <dbReference type="ARBA" id="ARBA00023136"/>
    </source>
</evidence>
<name>A0A1B0ZSM1_9RHOB</name>
<keyword evidence="5 10" id="KW-0375">Hydrogen ion transport</keyword>
<dbReference type="EMBL" id="CP015124">
    <property type="protein sequence ID" value="ANP37068.1"/>
    <property type="molecule type" value="Genomic_DNA"/>
</dbReference>
<protein>
    <recommendedName>
        <fullName evidence="10">ATP synthase epsilon chain</fullName>
    </recommendedName>
    <alternativeName>
        <fullName evidence="10">ATP synthase F1 sector epsilon subunit</fullName>
    </alternativeName>
    <alternativeName>
        <fullName evidence="10">F-ATPase epsilon subunit</fullName>
    </alternativeName>
</protein>
<evidence type="ECO:0000256" key="1">
    <source>
        <dbReference type="ARBA" id="ARBA00003543"/>
    </source>
</evidence>
<evidence type="ECO:0000313" key="13">
    <source>
        <dbReference type="EMBL" id="MDE4166662.1"/>
    </source>
</evidence>
<accession>A0A1B0ZSM1</accession>
<dbReference type="SUPFAM" id="SSF51344">
    <property type="entry name" value="Epsilon subunit of F1F0-ATP synthase N-terminal domain"/>
    <property type="match status" value="1"/>
</dbReference>
<dbReference type="EMBL" id="JARCJK010000006">
    <property type="protein sequence ID" value="MDE4166662.1"/>
    <property type="molecule type" value="Genomic_DNA"/>
</dbReference>
<dbReference type="PANTHER" id="PTHR13822:SF10">
    <property type="entry name" value="ATP SYNTHASE EPSILON CHAIN, CHLOROPLASTIC"/>
    <property type="match status" value="1"/>
</dbReference>
<dbReference type="PANTHER" id="PTHR13822">
    <property type="entry name" value="ATP SYNTHASE DELTA/EPSILON CHAIN"/>
    <property type="match status" value="1"/>
</dbReference>
<dbReference type="RefSeq" id="WP_065271944.1">
    <property type="nucleotide sequence ID" value="NZ_CP015124.1"/>
</dbReference>
<reference evidence="13 15" key="2">
    <citation type="submission" date="2023-02" db="EMBL/GenBank/DDBJ databases">
        <title>Population genomics of bacteria associated with diatom.</title>
        <authorList>
            <person name="Xie J."/>
            <person name="Wang H."/>
        </authorList>
    </citation>
    <scope>NUCLEOTIDE SEQUENCE [LARGE SCALE GENOMIC DNA]</scope>
    <source>
        <strain evidence="13 15">PT47_8</strain>
    </source>
</reference>
<evidence type="ECO:0000256" key="10">
    <source>
        <dbReference type="HAMAP-Rule" id="MF_00530"/>
    </source>
</evidence>
<keyword evidence="8 10" id="KW-0139">CF(1)</keyword>
<keyword evidence="9 10" id="KW-0066">ATP synthesis</keyword>
<dbReference type="Gene3D" id="2.60.15.10">
    <property type="entry name" value="F0F1 ATP synthase delta/epsilon subunit, N-terminal"/>
    <property type="match status" value="1"/>
</dbReference>
<sequence length="129" mass="14065">MRLKILLPDRLCLDLEVVRIVAEGPDGAFGMLPHHIDYVSQLAPGILTYEETGGQVRYAGIHSGTLVKVGDEVLVSTSGAVLGDDLQTVQQRAQADFRAAEQSERAARAALARLEAQIVRRFLELEQAL</sequence>
<evidence type="ECO:0000256" key="4">
    <source>
        <dbReference type="ARBA" id="ARBA00022448"/>
    </source>
</evidence>
<evidence type="ECO:0000256" key="5">
    <source>
        <dbReference type="ARBA" id="ARBA00022781"/>
    </source>
</evidence>
<proteinExistence type="inferred from homology"/>
<evidence type="ECO:0000313" key="15">
    <source>
        <dbReference type="Proteomes" id="UP001218364"/>
    </source>
</evidence>
<keyword evidence="4 10" id="KW-0813">Transport</keyword>
<dbReference type="InterPro" id="IPR024037">
    <property type="entry name" value="Alt_ATP_synth_F1_esu"/>
</dbReference>
<evidence type="ECO:0000259" key="11">
    <source>
        <dbReference type="Pfam" id="PF02823"/>
    </source>
</evidence>
<gene>
    <name evidence="10" type="primary">atpC</name>
    <name evidence="12" type="ORF">JL2886_02177</name>
    <name evidence="13" type="ORF">PXK24_13255</name>
</gene>
<dbReference type="GO" id="GO:0005886">
    <property type="term" value="C:plasma membrane"/>
    <property type="evidence" value="ECO:0007669"/>
    <property type="project" value="UniProtKB-SubCell"/>
</dbReference>
<organism evidence="12 14">
    <name type="scientific">Phaeobacter gallaeciensis</name>
    <dbReference type="NCBI Taxonomy" id="60890"/>
    <lineage>
        <taxon>Bacteria</taxon>
        <taxon>Pseudomonadati</taxon>
        <taxon>Pseudomonadota</taxon>
        <taxon>Alphaproteobacteria</taxon>
        <taxon>Rhodobacterales</taxon>
        <taxon>Roseobacteraceae</taxon>
        <taxon>Phaeobacter</taxon>
    </lineage>
</organism>
<evidence type="ECO:0000256" key="6">
    <source>
        <dbReference type="ARBA" id="ARBA00023065"/>
    </source>
</evidence>
<reference evidence="12 14" key="1">
    <citation type="submission" date="2016-04" db="EMBL/GenBank/DDBJ databases">
        <authorList>
            <person name="Evans L.H."/>
            <person name="Alamgir A."/>
            <person name="Owens N."/>
            <person name="Weber N.D."/>
            <person name="Virtaneva K."/>
            <person name="Barbian K."/>
            <person name="Babar A."/>
            <person name="Rosenke K."/>
        </authorList>
    </citation>
    <scope>NUCLEOTIDE SEQUENCE [LARGE SCALE GENOMIC DNA]</scope>
    <source>
        <strain evidence="12 14">JL2886</strain>
    </source>
</reference>
<evidence type="ECO:0000256" key="9">
    <source>
        <dbReference type="ARBA" id="ARBA00023310"/>
    </source>
</evidence>
<dbReference type="AlphaFoldDB" id="A0A1B0ZSM1"/>
<dbReference type="Proteomes" id="UP000092565">
    <property type="component" value="Chromosome"/>
</dbReference>
<keyword evidence="6 10" id="KW-0406">Ion transport</keyword>
<comment type="similarity">
    <text evidence="3 10">Belongs to the ATPase epsilon chain family.</text>
</comment>
<evidence type="ECO:0000256" key="2">
    <source>
        <dbReference type="ARBA" id="ARBA00004184"/>
    </source>
</evidence>
<dbReference type="InterPro" id="IPR036771">
    <property type="entry name" value="ATPsynth_dsu/esu_N"/>
</dbReference>
<keyword evidence="10" id="KW-1003">Cell membrane</keyword>
<comment type="subunit">
    <text evidence="10">F-type ATPases have 2 components, CF(1) - the catalytic core - and CF(0) - the membrane proton channel. CF(1) has five subunits: alpha(3), beta(3), gamma(1), delta(1), epsilon(1). CF(0) has three main subunits: a, b and c.</text>
</comment>
<dbReference type="InterPro" id="IPR020546">
    <property type="entry name" value="ATP_synth_F1_dsu/esu_N"/>
</dbReference>
<feature type="domain" description="ATP synthase F1 complex delta/epsilon subunit N-terminal" evidence="11">
    <location>
        <begin position="1"/>
        <end position="79"/>
    </location>
</feature>
<dbReference type="OrthoDB" id="272739at2"/>
<evidence type="ECO:0000256" key="3">
    <source>
        <dbReference type="ARBA" id="ARBA00005712"/>
    </source>
</evidence>
<dbReference type="GO" id="GO:0005524">
    <property type="term" value="F:ATP binding"/>
    <property type="evidence" value="ECO:0007669"/>
    <property type="project" value="UniProtKB-UniRule"/>
</dbReference>
<comment type="subcellular location">
    <subcellularLocation>
        <location evidence="10">Cell membrane</location>
        <topology evidence="10">Peripheral membrane protein</topology>
    </subcellularLocation>
    <subcellularLocation>
        <location evidence="2">Endomembrane system</location>
        <topology evidence="2">Peripheral membrane protein</topology>
    </subcellularLocation>
</comment>
<dbReference type="CDD" id="cd12152">
    <property type="entry name" value="F1-ATPase_delta"/>
    <property type="match status" value="1"/>
</dbReference>